<protein>
    <recommendedName>
        <fullName evidence="4">Tetratricopeptide repeat protein</fullName>
    </recommendedName>
</protein>
<accession>A0ABV4Z025</accession>
<evidence type="ECO:0008006" key="4">
    <source>
        <dbReference type="Google" id="ProtNLM"/>
    </source>
</evidence>
<proteinExistence type="predicted"/>
<comment type="caution">
    <text evidence="2">The sequence shown here is derived from an EMBL/GenBank/DDBJ whole genome shotgun (WGS) entry which is preliminary data.</text>
</comment>
<evidence type="ECO:0000313" key="3">
    <source>
        <dbReference type="Proteomes" id="UP001241748"/>
    </source>
</evidence>
<keyword evidence="1" id="KW-1133">Transmembrane helix</keyword>
<keyword evidence="1" id="KW-0812">Transmembrane</keyword>
<keyword evidence="3" id="KW-1185">Reference proteome</keyword>
<evidence type="ECO:0000313" key="2">
    <source>
        <dbReference type="EMBL" id="MFB3170141.1"/>
    </source>
</evidence>
<keyword evidence="1" id="KW-0472">Membrane</keyword>
<feature type="transmembrane region" description="Helical" evidence="1">
    <location>
        <begin position="6"/>
        <end position="38"/>
    </location>
</feature>
<evidence type="ECO:0000256" key="1">
    <source>
        <dbReference type="SAM" id="Phobius"/>
    </source>
</evidence>
<reference evidence="2 3" key="1">
    <citation type="submission" date="2024-05" db="EMBL/GenBank/DDBJ databases">
        <authorList>
            <person name="Venkateswaran K."/>
        </authorList>
    </citation>
    <scope>NUCLEOTIDE SEQUENCE [LARGE SCALE GENOMIC DNA]</scope>
    <source>
        <strain evidence="2 3">179-C4-2-HS</strain>
    </source>
</reference>
<name>A0ABV4Z025_9BACI</name>
<gene>
    <name evidence="2" type="ORF">P5G62_023835</name>
</gene>
<dbReference type="RefSeq" id="WP_306074694.1">
    <property type="nucleotide sequence ID" value="NZ_JAROBZ020000002.1"/>
</dbReference>
<dbReference type="EMBL" id="JAROBZ020000002">
    <property type="protein sequence ID" value="MFB3170141.1"/>
    <property type="molecule type" value="Genomic_DNA"/>
</dbReference>
<organism evidence="2 3">
    <name type="scientific">Neobacillus driksii</name>
    <dbReference type="NCBI Taxonomy" id="3035913"/>
    <lineage>
        <taxon>Bacteria</taxon>
        <taxon>Bacillati</taxon>
        <taxon>Bacillota</taxon>
        <taxon>Bacilli</taxon>
        <taxon>Bacillales</taxon>
        <taxon>Bacillaceae</taxon>
        <taxon>Neobacillus</taxon>
    </lineage>
</organism>
<dbReference type="Proteomes" id="UP001241748">
    <property type="component" value="Unassembled WGS sequence"/>
</dbReference>
<sequence>MIWFLLFVFVFALLMGIFQVPIWIMYVVLILMVIFILLRNPLLFGKDADKIMEHLKKSKAPYMKFLYLFLQGELLEAERAAGKIRSKKTRLYSEVMLLMERKQYDKAKELLEQIGGHRTKWYALADIAIKEGNVEAFKQNKERITDTFFLHMLEIDKAVYEGKKEEAVKMLENMIPTLRGYKLLTVVQYRKQILNGRI</sequence>